<dbReference type="InterPro" id="IPR006311">
    <property type="entry name" value="TAT_signal"/>
</dbReference>
<sequence>MTESVHLIEALDARVERRSERREFFKNALGAAAITAAGATALSMSSAAAAQSVTDADVLNFALNLEYLEAQFYSYAAYGTGLDNSLLGGSGTQGAVRGGRQVNFTDPIVAQYAREIAQDEIAHVKFLRTALGTAAVAQPVIDVSVSPTSAFSLAAQAAGLVPAGTAFDPYATDEAFLLGAFIFEDVGVTAYKGAAPLLTSKAYLEAAAGLLAVEAYHAAIVRTTLYGKGIATPSLRTSADAISRARDSLDGGGANTTIFGANDIDQGISSYSATPINLATTQAAVTVSNIVPLDSNGVAYSRSVSQVLNIVYLNSGAASAGGFFPNGMAGNIKTSTAAA</sequence>
<organism evidence="1 2">
    <name type="scientific">Sphingomonas taxi</name>
    <dbReference type="NCBI Taxonomy" id="1549858"/>
    <lineage>
        <taxon>Bacteria</taxon>
        <taxon>Pseudomonadati</taxon>
        <taxon>Pseudomonadota</taxon>
        <taxon>Alphaproteobacteria</taxon>
        <taxon>Sphingomonadales</taxon>
        <taxon>Sphingomonadaceae</taxon>
        <taxon>Sphingomonas</taxon>
    </lineage>
</organism>
<proteinExistence type="predicted"/>
<evidence type="ECO:0000313" key="2">
    <source>
        <dbReference type="Proteomes" id="UP000249555"/>
    </source>
</evidence>
<gene>
    <name evidence="1" type="ORF">DI640_12815</name>
</gene>
<dbReference type="InterPro" id="IPR052965">
    <property type="entry name" value="Pigment-catalase-like"/>
</dbReference>
<dbReference type="PANTHER" id="PTHR31694">
    <property type="entry name" value="DESICCATION-LIKE PROTEIN"/>
    <property type="match status" value="1"/>
</dbReference>
<dbReference type="PROSITE" id="PS51318">
    <property type="entry name" value="TAT"/>
    <property type="match status" value="1"/>
</dbReference>
<reference evidence="1 2" key="1">
    <citation type="submission" date="2017-08" db="EMBL/GenBank/DDBJ databases">
        <title>Infants hospitalized years apart are colonized by the same room-sourced microbial strains.</title>
        <authorList>
            <person name="Brooks B."/>
            <person name="Olm M.R."/>
            <person name="Firek B.A."/>
            <person name="Baker R."/>
            <person name="Thomas B.C."/>
            <person name="Morowitz M.J."/>
            <person name="Banfield J.F."/>
        </authorList>
    </citation>
    <scope>NUCLEOTIDE SEQUENCE [LARGE SCALE GENOMIC DNA]</scope>
    <source>
        <strain evidence="1">S2_018_000_R3_119</strain>
    </source>
</reference>
<evidence type="ECO:0008006" key="3">
    <source>
        <dbReference type="Google" id="ProtNLM"/>
    </source>
</evidence>
<dbReference type="EMBL" id="QFMX01000012">
    <property type="protein sequence ID" value="PZO72446.1"/>
    <property type="molecule type" value="Genomic_DNA"/>
</dbReference>
<dbReference type="InterPro" id="IPR009078">
    <property type="entry name" value="Ferritin-like_SF"/>
</dbReference>
<evidence type="ECO:0000313" key="1">
    <source>
        <dbReference type="EMBL" id="PZO72446.1"/>
    </source>
</evidence>
<dbReference type="AlphaFoldDB" id="A0A2W4YSA3"/>
<name>A0A2W4YSA3_9SPHN</name>
<comment type="caution">
    <text evidence="1">The sequence shown here is derived from an EMBL/GenBank/DDBJ whole genome shotgun (WGS) entry which is preliminary data.</text>
</comment>
<dbReference type="CDD" id="cd00657">
    <property type="entry name" value="Ferritin_like"/>
    <property type="match status" value="1"/>
</dbReference>
<dbReference type="SUPFAM" id="SSF47240">
    <property type="entry name" value="Ferritin-like"/>
    <property type="match status" value="1"/>
</dbReference>
<accession>A0A2W4YSA3</accession>
<dbReference type="PANTHER" id="PTHR31694:SF26">
    <property type="entry name" value="OS05G0151100 PROTEIN"/>
    <property type="match status" value="1"/>
</dbReference>
<dbReference type="Proteomes" id="UP000249555">
    <property type="component" value="Unassembled WGS sequence"/>
</dbReference>
<protein>
    <recommendedName>
        <fullName evidence="3">Ferritin-like domain-containing protein</fullName>
    </recommendedName>
</protein>
<dbReference type="Pfam" id="PF13668">
    <property type="entry name" value="Ferritin_2"/>
    <property type="match status" value="1"/>
</dbReference>